<dbReference type="AlphaFoldDB" id="A0A914IEX0"/>
<sequence length="174" mass="19778">MSDNPKKVEKRLKEIFICADVLFEVFEFCGPFVLGLKVALLSDRFDLLVDAHFNSKEWSLGNLEIRRLINGKSAEIVTATLARSSKPKIPEVSRSSVCPALKFIGLLFLFKIVWEEDKLHQQQNRPSCCSFFRPIPPLIARPPAIFSGRTFCPRHSLNLNAKVPSAELFRYKNA</sequence>
<name>A0A914IEX0_GLORO</name>
<protein>
    <submittedName>
        <fullName evidence="2">Uncharacterized protein</fullName>
    </submittedName>
</protein>
<proteinExistence type="predicted"/>
<accession>A0A914IEX0</accession>
<evidence type="ECO:0000313" key="1">
    <source>
        <dbReference type="Proteomes" id="UP000887572"/>
    </source>
</evidence>
<dbReference type="Proteomes" id="UP000887572">
    <property type="component" value="Unplaced"/>
</dbReference>
<organism evidence="1 2">
    <name type="scientific">Globodera rostochiensis</name>
    <name type="common">Golden nematode worm</name>
    <name type="synonym">Heterodera rostochiensis</name>
    <dbReference type="NCBI Taxonomy" id="31243"/>
    <lineage>
        <taxon>Eukaryota</taxon>
        <taxon>Metazoa</taxon>
        <taxon>Ecdysozoa</taxon>
        <taxon>Nematoda</taxon>
        <taxon>Chromadorea</taxon>
        <taxon>Rhabditida</taxon>
        <taxon>Tylenchina</taxon>
        <taxon>Tylenchomorpha</taxon>
        <taxon>Tylenchoidea</taxon>
        <taxon>Heteroderidae</taxon>
        <taxon>Heteroderinae</taxon>
        <taxon>Globodera</taxon>
    </lineage>
</organism>
<keyword evidence="1" id="KW-1185">Reference proteome</keyword>
<evidence type="ECO:0000313" key="2">
    <source>
        <dbReference type="WBParaSite" id="Gr19_v10_g9595.t1"/>
    </source>
</evidence>
<reference evidence="2" key="1">
    <citation type="submission" date="2022-11" db="UniProtKB">
        <authorList>
            <consortium name="WormBaseParasite"/>
        </authorList>
    </citation>
    <scope>IDENTIFICATION</scope>
</reference>
<dbReference type="WBParaSite" id="Gr19_v10_g9595.t1">
    <property type="protein sequence ID" value="Gr19_v10_g9595.t1"/>
    <property type="gene ID" value="Gr19_v10_g9595"/>
</dbReference>